<sequence length="166" mass="18227">MGRPSSYQKAFLDSSAIIRYFTRGEGWSSVERIMQANQAGTIALFVSPLLLVEALGQPPASNYDPGVEARVLSFLDSPSLLPIEFDRYTALIARRLVLERGLKTCDAIHLASALSAEADVFLTYDKDDFPIGTQVDDVWVDVPYFPGAHEPGSQEPDLFSLTQDDG</sequence>
<dbReference type="OrthoDB" id="5146471at2"/>
<dbReference type="EMBL" id="LQCI01000008">
    <property type="protein sequence ID" value="KZB86362.1"/>
    <property type="molecule type" value="Genomic_DNA"/>
</dbReference>
<protein>
    <recommendedName>
        <fullName evidence="5">PIN domain-containing protein</fullName>
    </recommendedName>
</protein>
<dbReference type="Gene3D" id="3.40.50.1010">
    <property type="entry name" value="5'-nuclease"/>
    <property type="match status" value="1"/>
</dbReference>
<keyword evidence="9" id="KW-1185">Reference proteome</keyword>
<dbReference type="GO" id="GO:0016787">
    <property type="term" value="F:hydrolase activity"/>
    <property type="evidence" value="ECO:0007669"/>
    <property type="project" value="UniProtKB-KW"/>
</dbReference>
<dbReference type="AlphaFoldDB" id="A0A154MPY1"/>
<dbReference type="Proteomes" id="UP000186883">
    <property type="component" value="Unassembled WGS sequence"/>
</dbReference>
<keyword evidence="2" id="KW-0479">Metal-binding</keyword>
<reference evidence="7 9" key="2">
    <citation type="submission" date="2016-11" db="EMBL/GenBank/DDBJ databases">
        <title>Genome sequencing of Amycolatopsis regifaucium.</title>
        <authorList>
            <person name="Mayilraj S."/>
            <person name="Kaur N."/>
        </authorList>
    </citation>
    <scope>NUCLEOTIDE SEQUENCE [LARGE SCALE GENOMIC DNA]</scope>
    <source>
        <strain evidence="7 9">GY080</strain>
    </source>
</reference>
<dbReference type="EMBL" id="LOBU02000015">
    <property type="protein sequence ID" value="OKA06449.1"/>
    <property type="molecule type" value="Genomic_DNA"/>
</dbReference>
<reference evidence="6 8" key="1">
    <citation type="submission" date="2015-12" db="EMBL/GenBank/DDBJ databases">
        <title>Amycolatopsis regifaucium genome sequencing and assembly.</title>
        <authorList>
            <person name="Mayilraj S."/>
        </authorList>
    </citation>
    <scope>NUCLEOTIDE SEQUENCE [LARGE SCALE GENOMIC DNA]</scope>
    <source>
        <strain evidence="6 8">GY080</strain>
    </source>
</reference>
<evidence type="ECO:0000259" key="5">
    <source>
        <dbReference type="Pfam" id="PF01850"/>
    </source>
</evidence>
<evidence type="ECO:0000256" key="1">
    <source>
        <dbReference type="ARBA" id="ARBA00022722"/>
    </source>
</evidence>
<accession>A0A154MPY1</accession>
<keyword evidence="4" id="KW-0460">Magnesium</keyword>
<proteinExistence type="predicted"/>
<feature type="domain" description="PIN" evidence="5">
    <location>
        <begin position="11"/>
        <end position="127"/>
    </location>
</feature>
<gene>
    <name evidence="7" type="ORF">ATP06_0225390</name>
    <name evidence="6" type="ORF">AVL48_26560</name>
</gene>
<evidence type="ECO:0000256" key="2">
    <source>
        <dbReference type="ARBA" id="ARBA00022723"/>
    </source>
</evidence>
<dbReference type="SUPFAM" id="SSF88723">
    <property type="entry name" value="PIN domain-like"/>
    <property type="match status" value="1"/>
</dbReference>
<dbReference type="RefSeq" id="WP_061980556.1">
    <property type="nucleotide sequence ID" value="NZ_FOPQ01000018.1"/>
</dbReference>
<evidence type="ECO:0000313" key="7">
    <source>
        <dbReference type="EMBL" id="OKA06449.1"/>
    </source>
</evidence>
<dbReference type="Pfam" id="PF01850">
    <property type="entry name" value="PIN"/>
    <property type="match status" value="1"/>
</dbReference>
<dbReference type="GO" id="GO:0046872">
    <property type="term" value="F:metal ion binding"/>
    <property type="evidence" value="ECO:0007669"/>
    <property type="project" value="UniProtKB-KW"/>
</dbReference>
<evidence type="ECO:0000256" key="4">
    <source>
        <dbReference type="ARBA" id="ARBA00022842"/>
    </source>
</evidence>
<dbReference type="InterPro" id="IPR002716">
    <property type="entry name" value="PIN_dom"/>
</dbReference>
<dbReference type="InterPro" id="IPR029060">
    <property type="entry name" value="PIN-like_dom_sf"/>
</dbReference>
<comment type="caution">
    <text evidence="6">The sequence shown here is derived from an EMBL/GenBank/DDBJ whole genome shotgun (WGS) entry which is preliminary data.</text>
</comment>
<evidence type="ECO:0000313" key="9">
    <source>
        <dbReference type="Proteomes" id="UP000186883"/>
    </source>
</evidence>
<dbReference type="CDD" id="cd09874">
    <property type="entry name" value="PIN_MT3492-like"/>
    <property type="match status" value="1"/>
</dbReference>
<name>A0A154MPY1_9PSEU</name>
<dbReference type="Proteomes" id="UP000076321">
    <property type="component" value="Unassembled WGS sequence"/>
</dbReference>
<keyword evidence="3" id="KW-0378">Hydrolase</keyword>
<dbReference type="GO" id="GO:0004518">
    <property type="term" value="F:nuclease activity"/>
    <property type="evidence" value="ECO:0007669"/>
    <property type="project" value="UniProtKB-KW"/>
</dbReference>
<evidence type="ECO:0000313" key="6">
    <source>
        <dbReference type="EMBL" id="KZB86362.1"/>
    </source>
</evidence>
<keyword evidence="1" id="KW-0540">Nuclease</keyword>
<organism evidence="6 8">
    <name type="scientific">Amycolatopsis regifaucium</name>
    <dbReference type="NCBI Taxonomy" id="546365"/>
    <lineage>
        <taxon>Bacteria</taxon>
        <taxon>Bacillati</taxon>
        <taxon>Actinomycetota</taxon>
        <taxon>Actinomycetes</taxon>
        <taxon>Pseudonocardiales</taxon>
        <taxon>Pseudonocardiaceae</taxon>
        <taxon>Amycolatopsis</taxon>
    </lineage>
</organism>
<evidence type="ECO:0000313" key="8">
    <source>
        <dbReference type="Proteomes" id="UP000076321"/>
    </source>
</evidence>
<evidence type="ECO:0000256" key="3">
    <source>
        <dbReference type="ARBA" id="ARBA00022801"/>
    </source>
</evidence>